<dbReference type="AlphaFoldDB" id="A0A194VJ73"/>
<gene>
    <name evidence="1" type="ORF">VM1G_10829</name>
</gene>
<evidence type="ECO:0000313" key="1">
    <source>
        <dbReference type="EMBL" id="KUI64047.1"/>
    </source>
</evidence>
<proteinExistence type="predicted"/>
<reference evidence="1" key="1">
    <citation type="submission" date="2014-12" db="EMBL/GenBank/DDBJ databases">
        <title>Genome Sequence of Valsa Canker Pathogens Uncovers a Specific Adaption of Colonization on Woody Bark.</title>
        <authorList>
            <person name="Yin Z."/>
            <person name="Liu H."/>
            <person name="Gao X."/>
            <person name="Li Z."/>
            <person name="Song N."/>
            <person name="Ke X."/>
            <person name="Dai Q."/>
            <person name="Wu Y."/>
            <person name="Sun Y."/>
            <person name="Xu J.-R."/>
            <person name="Kang Z.K."/>
            <person name="Wang L."/>
            <person name="Huang L."/>
        </authorList>
    </citation>
    <scope>NUCLEOTIDE SEQUENCE [LARGE SCALE GENOMIC DNA]</scope>
    <source>
        <strain evidence="1">03-8</strain>
    </source>
</reference>
<accession>A0A194VJ73</accession>
<dbReference type="EMBL" id="KN796118">
    <property type="protein sequence ID" value="KUI64047.1"/>
    <property type="molecule type" value="Genomic_DNA"/>
</dbReference>
<dbReference type="Proteomes" id="UP000078559">
    <property type="component" value="Unassembled WGS sequence"/>
</dbReference>
<organism evidence="1 2">
    <name type="scientific">Cytospora mali</name>
    <name type="common">Apple Valsa canker fungus</name>
    <name type="synonym">Valsa mali</name>
    <dbReference type="NCBI Taxonomy" id="578113"/>
    <lineage>
        <taxon>Eukaryota</taxon>
        <taxon>Fungi</taxon>
        <taxon>Dikarya</taxon>
        <taxon>Ascomycota</taxon>
        <taxon>Pezizomycotina</taxon>
        <taxon>Sordariomycetes</taxon>
        <taxon>Sordariomycetidae</taxon>
        <taxon>Diaporthales</taxon>
        <taxon>Cytosporaceae</taxon>
        <taxon>Cytospora</taxon>
    </lineage>
</organism>
<sequence length="98" mass="10745">MAVDSLVLGYTNDDGLTLADSNALAALRLYISVCERTTVVYMPLHIDRCSVEHWTLVILHSDLSTAFFYDSYPSADFKGPSKSLAAKAIKSLFPIQAC</sequence>
<name>A0A194VJ73_CYTMA</name>
<evidence type="ECO:0000313" key="2">
    <source>
        <dbReference type="Proteomes" id="UP000078559"/>
    </source>
</evidence>
<keyword evidence="2" id="KW-1185">Reference proteome</keyword>
<protein>
    <submittedName>
        <fullName evidence="1">Uncharacterized protein</fullName>
    </submittedName>
</protein>